<sequence length="236" mass="27447">MDNLINKLSTFSGGKVLDVATGRGEFIRHLKAYLKDYDEIIGIDHMKRAIEHCEEQFKESDIYFKQMDAESLDYDNDVFDTVCISNSIHHLPNKEAVLMEMKRVLKPGGRFIIVEMFSDNQTPEQMSHVKLHHFSAQIDQALGSYHEETYTRTHILNIGNKIELSNVEVFDYAHSQKDPKEEKLINHLTSLCDQLLARVKKHENYDQYNEKCEMTKNWIRENGFSSATELFILGDK</sequence>
<dbReference type="EMBL" id="AFNU02000002">
    <property type="protein sequence ID" value="ERJ13237.1"/>
    <property type="molecule type" value="Genomic_DNA"/>
</dbReference>
<keyword evidence="2" id="KW-0830">Ubiquinone</keyword>
<evidence type="ECO:0000259" key="1">
    <source>
        <dbReference type="Pfam" id="PF13847"/>
    </source>
</evidence>
<accession>U2DYA1</accession>
<dbReference type="PANTHER" id="PTHR43861">
    <property type="entry name" value="TRANS-ACONITATE 2-METHYLTRANSFERASE-RELATED"/>
    <property type="match status" value="1"/>
</dbReference>
<feature type="domain" description="Methyltransferase" evidence="1">
    <location>
        <begin position="12"/>
        <end position="128"/>
    </location>
</feature>
<dbReference type="Proteomes" id="UP000005707">
    <property type="component" value="Unassembled WGS sequence"/>
</dbReference>
<comment type="caution">
    <text evidence="2">The sequence shown here is derived from an EMBL/GenBank/DDBJ whole genome shotgun (WGS) entry which is preliminary data.</text>
</comment>
<keyword evidence="2" id="KW-0808">Transferase</keyword>
<dbReference type="InParanoid" id="U2DYA1"/>
<organism evidence="2 3">
    <name type="scientific">Haloplasma contractile SSD-17B</name>
    <dbReference type="NCBI Taxonomy" id="1033810"/>
    <lineage>
        <taxon>Bacteria</taxon>
        <taxon>Bacillati</taxon>
        <taxon>Mycoplasmatota</taxon>
        <taxon>Mollicutes</taxon>
        <taxon>Haloplasmatales</taxon>
        <taxon>Haloplasmataceae</taxon>
        <taxon>Haloplasma</taxon>
    </lineage>
</organism>
<dbReference type="STRING" id="1033810.HLPCO_000861"/>
<dbReference type="GO" id="GO:0032259">
    <property type="term" value="P:methylation"/>
    <property type="evidence" value="ECO:0007669"/>
    <property type="project" value="UniProtKB-KW"/>
</dbReference>
<dbReference type="Gene3D" id="3.40.50.150">
    <property type="entry name" value="Vaccinia Virus protein VP39"/>
    <property type="match status" value="1"/>
</dbReference>
<name>U2DYA1_9MOLU</name>
<dbReference type="CDD" id="cd02440">
    <property type="entry name" value="AdoMet_MTases"/>
    <property type="match status" value="1"/>
</dbReference>
<dbReference type="eggNOG" id="COG2226">
    <property type="taxonomic scope" value="Bacteria"/>
</dbReference>
<dbReference type="InterPro" id="IPR029063">
    <property type="entry name" value="SAM-dependent_MTases_sf"/>
</dbReference>
<dbReference type="EC" id="2.1.1.163" evidence="2"/>
<dbReference type="RefSeq" id="WP_008826753.1">
    <property type="nucleotide sequence ID" value="NZ_AFNU02000002.1"/>
</dbReference>
<reference evidence="2 3" key="2">
    <citation type="journal article" date="2013" name="PLoS ONE">
        <title>INDIGO - INtegrated Data Warehouse of MIcrobial GenOmes with Examples from the Red Sea Extremophiles.</title>
        <authorList>
            <person name="Alam I."/>
            <person name="Antunes A."/>
            <person name="Kamau A.A."/>
            <person name="Ba Alawi W."/>
            <person name="Kalkatawi M."/>
            <person name="Stingl U."/>
            <person name="Bajic V.B."/>
        </authorList>
    </citation>
    <scope>NUCLEOTIDE SEQUENCE [LARGE SCALE GENOMIC DNA]</scope>
    <source>
        <strain evidence="2 3">SSD-17B</strain>
    </source>
</reference>
<dbReference type="PANTHER" id="PTHR43861:SF1">
    <property type="entry name" value="TRANS-ACONITATE 2-METHYLTRANSFERASE"/>
    <property type="match status" value="1"/>
</dbReference>
<reference evidence="2 3" key="1">
    <citation type="journal article" date="2011" name="J. Bacteriol.">
        <title>Genome sequence of Haloplasma contractile, an unusual contractile bacterium from a deep-sea anoxic brine lake.</title>
        <authorList>
            <person name="Antunes A."/>
            <person name="Alam I."/>
            <person name="El Dorry H."/>
            <person name="Siam R."/>
            <person name="Robertson A."/>
            <person name="Bajic V.B."/>
            <person name="Stingl U."/>
        </authorList>
    </citation>
    <scope>NUCLEOTIDE SEQUENCE [LARGE SCALE GENOMIC DNA]</scope>
    <source>
        <strain evidence="2 3">SSD-17B</strain>
    </source>
</reference>
<keyword evidence="3" id="KW-1185">Reference proteome</keyword>
<dbReference type="GO" id="GO:0043770">
    <property type="term" value="F:demethylmenaquinone methyltransferase activity"/>
    <property type="evidence" value="ECO:0007669"/>
    <property type="project" value="UniProtKB-EC"/>
</dbReference>
<evidence type="ECO:0000313" key="3">
    <source>
        <dbReference type="Proteomes" id="UP000005707"/>
    </source>
</evidence>
<dbReference type="InterPro" id="IPR025714">
    <property type="entry name" value="Methyltranfer_dom"/>
</dbReference>
<dbReference type="SUPFAM" id="SSF53335">
    <property type="entry name" value="S-adenosyl-L-methionine-dependent methyltransferases"/>
    <property type="match status" value="1"/>
</dbReference>
<dbReference type="Pfam" id="PF13847">
    <property type="entry name" value="Methyltransf_31"/>
    <property type="match status" value="1"/>
</dbReference>
<proteinExistence type="predicted"/>
<gene>
    <name evidence="2" type="ORF">HLPCO_000861</name>
</gene>
<evidence type="ECO:0000313" key="2">
    <source>
        <dbReference type="EMBL" id="ERJ13237.1"/>
    </source>
</evidence>
<keyword evidence="2" id="KW-0489">Methyltransferase</keyword>
<dbReference type="OrthoDB" id="9808140at2"/>
<dbReference type="AlphaFoldDB" id="U2DYA1"/>
<protein>
    <submittedName>
        <fullName evidence="2">Ubiquinone-menaquinone biosynthesis methyltransferase protein</fullName>
        <ecNumber evidence="2">2.1.1.163</ecNumber>
    </submittedName>
</protein>